<dbReference type="EMBL" id="CP001868">
    <property type="protein sequence ID" value="AFK18642.1"/>
    <property type="molecule type" value="Genomic_DNA"/>
</dbReference>
<protein>
    <submittedName>
        <fullName evidence="1">Uncharacterized protein</fullName>
    </submittedName>
</protein>
<evidence type="ECO:0000313" key="2">
    <source>
        <dbReference type="Proteomes" id="UP000006469"/>
    </source>
</evidence>
<name>I3R332_HALMT</name>
<reference evidence="1 2" key="1">
    <citation type="journal article" date="2012" name="J. Bacteriol.">
        <title>Complete genome sequence of the metabolically versatile halophilic archaeon Haloferax mediterranei, a poly(3-hydroxybutyrate-co-3-hydroxyvalerate) producer.</title>
        <authorList>
            <person name="Han J."/>
            <person name="Zhang F."/>
            <person name="Hou J."/>
            <person name="Liu X."/>
            <person name="Li M."/>
            <person name="Liu H."/>
            <person name="Cai L."/>
            <person name="Zhang B."/>
            <person name="Chen Y."/>
            <person name="Zhou J."/>
            <person name="Hu S."/>
            <person name="Xiang H."/>
        </authorList>
    </citation>
    <scope>NUCLEOTIDE SEQUENCE [LARGE SCALE GENOMIC DNA]</scope>
    <source>
        <strain evidence="2">ATCC 33500 / DSM 1411 / JCM 8866 / NBRC 14739 / NCIMB 2177 / R-4</strain>
    </source>
</reference>
<proteinExistence type="predicted"/>
<sequence length="83" mass="9634">MDIQIDEAVDLIYAIDTGLIVLNRDIDDMVLWGEELGIRSPGYVRNTSEPDLLQFLLFLQDKMPNISYIPNIMKQYIDFDIPE</sequence>
<evidence type="ECO:0000313" key="1">
    <source>
        <dbReference type="EMBL" id="AFK18642.1"/>
    </source>
</evidence>
<dbReference type="Proteomes" id="UP000006469">
    <property type="component" value="Chromosome"/>
</dbReference>
<organism evidence="1 2">
    <name type="scientific">Haloferax mediterranei (strain ATCC 33500 / DSM 1411 / JCM 8866 / NBRC 14739 / NCIMB 2177 / R-4)</name>
    <name type="common">Halobacterium mediterranei</name>
    <dbReference type="NCBI Taxonomy" id="523841"/>
    <lineage>
        <taxon>Archaea</taxon>
        <taxon>Methanobacteriati</taxon>
        <taxon>Methanobacteriota</taxon>
        <taxon>Stenosarchaea group</taxon>
        <taxon>Halobacteria</taxon>
        <taxon>Halobacteriales</taxon>
        <taxon>Haloferacaceae</taxon>
        <taxon>Haloferax</taxon>
    </lineage>
</organism>
<dbReference type="HOGENOM" id="CLU_2534566_0_0_2"/>
<gene>
    <name evidence="1" type="ordered locus">HFX_0922</name>
</gene>
<accession>I3R332</accession>
<dbReference type="AlphaFoldDB" id="I3R332"/>
<dbReference type="KEGG" id="hme:HFX_0922"/>